<evidence type="ECO:0000256" key="1">
    <source>
        <dbReference type="SAM" id="SignalP"/>
    </source>
</evidence>
<organism evidence="2 3">
    <name type="scientific">Nocardiopsis ansamitocini</name>
    <dbReference type="NCBI Taxonomy" id="1670832"/>
    <lineage>
        <taxon>Bacteria</taxon>
        <taxon>Bacillati</taxon>
        <taxon>Actinomycetota</taxon>
        <taxon>Actinomycetes</taxon>
        <taxon>Streptosporangiales</taxon>
        <taxon>Nocardiopsidaceae</taxon>
        <taxon>Nocardiopsis</taxon>
    </lineage>
</organism>
<sequence>MRLRSTAVALVAAAAIGGTLASAAPANAATGSFAVHSLPGYEEVKGGSGCYALDSRIVTLAKASNNGEYLLYGGPDCTGQVLGFGFDETQWIPPLIGVRSARVTFPG</sequence>
<dbReference type="RefSeq" id="WP_285758508.1">
    <property type="nucleotide sequence ID" value="NZ_BSQG01000002.1"/>
</dbReference>
<name>A0A9W6P576_9ACTN</name>
<evidence type="ECO:0008006" key="4">
    <source>
        <dbReference type="Google" id="ProtNLM"/>
    </source>
</evidence>
<comment type="caution">
    <text evidence="2">The sequence shown here is derived from an EMBL/GenBank/DDBJ whole genome shotgun (WGS) entry which is preliminary data.</text>
</comment>
<dbReference type="Proteomes" id="UP001165092">
    <property type="component" value="Unassembled WGS sequence"/>
</dbReference>
<keyword evidence="1" id="KW-0732">Signal</keyword>
<keyword evidence="3" id="KW-1185">Reference proteome</keyword>
<evidence type="ECO:0000313" key="2">
    <source>
        <dbReference type="EMBL" id="GLU47430.1"/>
    </source>
</evidence>
<feature type="chain" id="PRO_5040873100" description="Secreted protein" evidence="1">
    <location>
        <begin position="29"/>
        <end position="107"/>
    </location>
</feature>
<dbReference type="EMBL" id="BSQG01000002">
    <property type="protein sequence ID" value="GLU47430.1"/>
    <property type="molecule type" value="Genomic_DNA"/>
</dbReference>
<gene>
    <name evidence="2" type="ORF">Nans01_17810</name>
</gene>
<feature type="signal peptide" evidence="1">
    <location>
        <begin position="1"/>
        <end position="28"/>
    </location>
</feature>
<dbReference type="AlphaFoldDB" id="A0A9W6P576"/>
<evidence type="ECO:0000313" key="3">
    <source>
        <dbReference type="Proteomes" id="UP001165092"/>
    </source>
</evidence>
<reference evidence="2" key="1">
    <citation type="submission" date="2023-02" db="EMBL/GenBank/DDBJ databases">
        <title>Nocardiopsis ansamitocini NBRC 112285.</title>
        <authorList>
            <person name="Ichikawa N."/>
            <person name="Sato H."/>
            <person name="Tonouchi N."/>
        </authorList>
    </citation>
    <scope>NUCLEOTIDE SEQUENCE</scope>
    <source>
        <strain evidence="2">NBRC 112285</strain>
    </source>
</reference>
<protein>
    <recommendedName>
        <fullName evidence="4">Secreted protein</fullName>
    </recommendedName>
</protein>
<proteinExistence type="predicted"/>
<accession>A0A9W6P576</accession>